<keyword evidence="7" id="KW-0472">Membrane</keyword>
<evidence type="ECO:0000256" key="1">
    <source>
        <dbReference type="ARBA" id="ARBA00022670"/>
    </source>
</evidence>
<dbReference type="InterPro" id="IPR052173">
    <property type="entry name" value="Beta-lactam_resp_regulator"/>
</dbReference>
<keyword evidence="5 6" id="KW-0482">Metalloprotease</keyword>
<evidence type="ECO:0000256" key="3">
    <source>
        <dbReference type="ARBA" id="ARBA00022801"/>
    </source>
</evidence>
<evidence type="ECO:0000256" key="7">
    <source>
        <dbReference type="SAM" id="Phobius"/>
    </source>
</evidence>
<accession>A0ABN2A737</accession>
<dbReference type="EMBL" id="BAAAOR010000013">
    <property type="protein sequence ID" value="GAA1512359.1"/>
    <property type="molecule type" value="Genomic_DNA"/>
</dbReference>
<protein>
    <submittedName>
        <fullName evidence="9">M56 family metallopeptidase</fullName>
    </submittedName>
</protein>
<dbReference type="Gene3D" id="3.30.2010.10">
    <property type="entry name" value="Metalloproteases ('zincins'), catalytic domain"/>
    <property type="match status" value="1"/>
</dbReference>
<evidence type="ECO:0000256" key="4">
    <source>
        <dbReference type="ARBA" id="ARBA00022833"/>
    </source>
</evidence>
<evidence type="ECO:0000256" key="5">
    <source>
        <dbReference type="ARBA" id="ARBA00023049"/>
    </source>
</evidence>
<evidence type="ECO:0000313" key="9">
    <source>
        <dbReference type="EMBL" id="GAA1512359.1"/>
    </source>
</evidence>
<dbReference type="InterPro" id="IPR001915">
    <property type="entry name" value="Peptidase_M48"/>
</dbReference>
<keyword evidence="4 6" id="KW-0862">Zinc</keyword>
<organism evidence="9 10">
    <name type="scientific">Nocardioides humi</name>
    <dbReference type="NCBI Taxonomy" id="449461"/>
    <lineage>
        <taxon>Bacteria</taxon>
        <taxon>Bacillati</taxon>
        <taxon>Actinomycetota</taxon>
        <taxon>Actinomycetes</taxon>
        <taxon>Propionibacteriales</taxon>
        <taxon>Nocardioidaceae</taxon>
        <taxon>Nocardioides</taxon>
    </lineage>
</organism>
<comment type="cofactor">
    <cofactor evidence="6">
        <name>Zn(2+)</name>
        <dbReference type="ChEBI" id="CHEBI:29105"/>
    </cofactor>
    <text evidence="6">Binds 1 zinc ion per subunit.</text>
</comment>
<evidence type="ECO:0000259" key="8">
    <source>
        <dbReference type="Pfam" id="PF01435"/>
    </source>
</evidence>
<proteinExistence type="inferred from homology"/>
<gene>
    <name evidence="9" type="ORF">GCM10009788_16130</name>
</gene>
<evidence type="ECO:0000256" key="6">
    <source>
        <dbReference type="RuleBase" id="RU003983"/>
    </source>
</evidence>
<feature type="domain" description="Peptidase M48" evidence="8">
    <location>
        <begin position="134"/>
        <end position="200"/>
    </location>
</feature>
<dbReference type="RefSeq" id="WP_344111709.1">
    <property type="nucleotide sequence ID" value="NZ_BAAAOR010000013.1"/>
</dbReference>
<feature type="transmembrane region" description="Helical" evidence="7">
    <location>
        <begin position="279"/>
        <end position="304"/>
    </location>
</feature>
<dbReference type="PANTHER" id="PTHR34978">
    <property type="entry name" value="POSSIBLE SENSOR-TRANSDUCER PROTEIN BLAR"/>
    <property type="match status" value="1"/>
</dbReference>
<dbReference type="CDD" id="cd07326">
    <property type="entry name" value="M56_BlaR1_MecR1_like"/>
    <property type="match status" value="1"/>
</dbReference>
<comment type="similarity">
    <text evidence="6">Belongs to the peptidase M48 family.</text>
</comment>
<evidence type="ECO:0000256" key="2">
    <source>
        <dbReference type="ARBA" id="ARBA00022723"/>
    </source>
</evidence>
<keyword evidence="1 6" id="KW-0645">Protease</keyword>
<name>A0ABN2A737_9ACTN</name>
<feature type="transmembrane region" description="Helical" evidence="7">
    <location>
        <begin position="41"/>
        <end position="61"/>
    </location>
</feature>
<keyword evidence="10" id="KW-1185">Reference proteome</keyword>
<keyword evidence="7" id="KW-1133">Transmembrane helix</keyword>
<keyword evidence="7" id="KW-0812">Transmembrane</keyword>
<dbReference type="PANTHER" id="PTHR34978:SF3">
    <property type="entry name" value="SLR0241 PROTEIN"/>
    <property type="match status" value="1"/>
</dbReference>
<reference evidence="9 10" key="1">
    <citation type="journal article" date="2019" name="Int. J. Syst. Evol. Microbiol.">
        <title>The Global Catalogue of Microorganisms (GCM) 10K type strain sequencing project: providing services to taxonomists for standard genome sequencing and annotation.</title>
        <authorList>
            <consortium name="The Broad Institute Genomics Platform"/>
            <consortium name="The Broad Institute Genome Sequencing Center for Infectious Disease"/>
            <person name="Wu L."/>
            <person name="Ma J."/>
        </authorList>
    </citation>
    <scope>NUCLEOTIDE SEQUENCE [LARGE SCALE GENOMIC DNA]</scope>
    <source>
        <strain evidence="9 10">JCM 14942</strain>
    </source>
</reference>
<dbReference type="Pfam" id="PF01435">
    <property type="entry name" value="Peptidase_M48"/>
    <property type="match status" value="1"/>
</dbReference>
<evidence type="ECO:0000313" key="10">
    <source>
        <dbReference type="Proteomes" id="UP001500842"/>
    </source>
</evidence>
<keyword evidence="3 6" id="KW-0378">Hydrolase</keyword>
<keyword evidence="2" id="KW-0479">Metal-binding</keyword>
<comment type="caution">
    <text evidence="9">The sequence shown here is derived from an EMBL/GenBank/DDBJ whole genome shotgun (WGS) entry which is preliminary data.</text>
</comment>
<sequence>MLAPIALLVFAVAMAAVGPRMLVRAAWVKRAPGWGVLAWQGLTASLVVAILMLGLVLAAPLSPLADAMAYMWATNVPEVVEHYLTPAGYGLASTAVVGLAALMLRLCSLTAVTARNTSRARRAQASVLDLVGEKHPGGFVVIEHTTPLVYCLPGACGGRIVVTSAALRVLTSEELDLVLAHERSHLRARHDIALAMAQVLRRAFGPLRVFRTAQEQIATLVEMQADDAARDPRGLARALVTLGCGAPQAGLAAGDVAAVARVRRLTEQDGSWSRARGTAVLVGTFVLLAAPMVLAISPMIRMIVTGCETMLA</sequence>
<dbReference type="Proteomes" id="UP001500842">
    <property type="component" value="Unassembled WGS sequence"/>
</dbReference>